<organism evidence="1 2">
    <name type="scientific">Rheinheimera marina</name>
    <dbReference type="NCBI Taxonomy" id="1774958"/>
    <lineage>
        <taxon>Bacteria</taxon>
        <taxon>Pseudomonadati</taxon>
        <taxon>Pseudomonadota</taxon>
        <taxon>Gammaproteobacteria</taxon>
        <taxon>Chromatiales</taxon>
        <taxon>Chromatiaceae</taxon>
        <taxon>Rheinheimera</taxon>
    </lineage>
</organism>
<dbReference type="Pfam" id="PF06853">
    <property type="entry name" value="DUF1249"/>
    <property type="match status" value="1"/>
</dbReference>
<name>A0ABV9JPY3_9GAMM</name>
<dbReference type="Proteomes" id="UP001595962">
    <property type="component" value="Unassembled WGS sequence"/>
</dbReference>
<dbReference type="InterPro" id="IPR009659">
    <property type="entry name" value="DUF1249"/>
</dbReference>
<reference evidence="2" key="1">
    <citation type="journal article" date="2019" name="Int. J. Syst. Evol. Microbiol.">
        <title>The Global Catalogue of Microorganisms (GCM) 10K type strain sequencing project: providing services to taxonomists for standard genome sequencing and annotation.</title>
        <authorList>
            <consortium name="The Broad Institute Genomics Platform"/>
            <consortium name="The Broad Institute Genome Sequencing Center for Infectious Disease"/>
            <person name="Wu L."/>
            <person name="Ma J."/>
        </authorList>
    </citation>
    <scope>NUCLEOTIDE SEQUENCE [LARGE SCALE GENOMIC DNA]</scope>
    <source>
        <strain evidence="2">DT28</strain>
    </source>
</reference>
<dbReference type="PANTHER" id="PTHR38774:SF1">
    <property type="entry name" value="CYTOPLASMIC PROTEIN"/>
    <property type="match status" value="1"/>
</dbReference>
<protein>
    <submittedName>
        <fullName evidence="1">DUF1249 domain-containing protein</fullName>
    </submittedName>
</protein>
<dbReference type="RefSeq" id="WP_377335262.1">
    <property type="nucleotide sequence ID" value="NZ_JBHSGB010000013.1"/>
</dbReference>
<dbReference type="EMBL" id="JBHSGB010000013">
    <property type="protein sequence ID" value="MFC4656321.1"/>
    <property type="molecule type" value="Genomic_DNA"/>
</dbReference>
<evidence type="ECO:0000313" key="1">
    <source>
        <dbReference type="EMBL" id="MFC4656321.1"/>
    </source>
</evidence>
<sequence length="149" mass="17925">MNQLQLARKKYVPYLPDFLSLCERNYAQLRFFLPRTERQGEQHLIHISASESYRVEVLERCKYTVTVRIELLKEQSKPWFHPQFEVRLYHDARMAEVLACQHVRQLRAVYSYPNVDMLLPDEKVQINLLLRDWLKLCARRGYQTTELLA</sequence>
<comment type="caution">
    <text evidence="1">The sequence shown here is derived from an EMBL/GenBank/DDBJ whole genome shotgun (WGS) entry which is preliminary data.</text>
</comment>
<keyword evidence="2" id="KW-1185">Reference proteome</keyword>
<proteinExistence type="predicted"/>
<evidence type="ECO:0000313" key="2">
    <source>
        <dbReference type="Proteomes" id="UP001595962"/>
    </source>
</evidence>
<accession>A0ABV9JPY3</accession>
<dbReference type="PANTHER" id="PTHR38774">
    <property type="entry name" value="CYTOPLASMIC PROTEIN-RELATED"/>
    <property type="match status" value="1"/>
</dbReference>
<gene>
    <name evidence="1" type="ORF">ACFO3I_14995</name>
</gene>